<evidence type="ECO:0000256" key="8">
    <source>
        <dbReference type="ARBA" id="ARBA00023212"/>
    </source>
</evidence>
<comment type="similarity">
    <text evidence="3 9">Belongs to the TBCA family.</text>
</comment>
<dbReference type="KEGG" id="dpp:DICPUDRAFT_80741"/>
<comment type="function">
    <text evidence="1">Tubulin-folding protein; involved in the early step of the tubulin folding pathway.</text>
</comment>
<dbReference type="GO" id="GO:0005874">
    <property type="term" value="C:microtubule"/>
    <property type="evidence" value="ECO:0007669"/>
    <property type="project" value="UniProtKB-KW"/>
</dbReference>
<evidence type="ECO:0000256" key="3">
    <source>
        <dbReference type="ARBA" id="ARBA00006806"/>
    </source>
</evidence>
<evidence type="ECO:0000256" key="1">
    <source>
        <dbReference type="ARBA" id="ARBA00003046"/>
    </source>
</evidence>
<dbReference type="Pfam" id="PF02970">
    <property type="entry name" value="TBCA"/>
    <property type="match status" value="1"/>
</dbReference>
<keyword evidence="6 9" id="KW-0493">Microtubule</keyword>
<dbReference type="AlphaFoldDB" id="F0ZRD9"/>
<evidence type="ECO:0000256" key="2">
    <source>
        <dbReference type="ARBA" id="ARBA00004245"/>
    </source>
</evidence>
<comment type="subcellular location">
    <subcellularLocation>
        <location evidence="2 9">Cytoplasm</location>
        <location evidence="2 9">Cytoskeleton</location>
    </subcellularLocation>
</comment>
<sequence length="114" mass="13698">MNQDIKRLLKIKVDALKRLEKDYTLYKQEEISQYQKVERFKSDPTKDIYDVKKQEEILDETKRMIIDSVSRVTSYIVSLGEFLDEHKDKDDGSEIWIESYEIVDRLSTKFLNEQ</sequence>
<evidence type="ECO:0000313" key="11">
    <source>
        <dbReference type="Proteomes" id="UP000001064"/>
    </source>
</evidence>
<proteinExistence type="inferred from homology"/>
<dbReference type="eggNOG" id="ENOG502SCKC">
    <property type="taxonomic scope" value="Eukaryota"/>
</dbReference>
<dbReference type="InParanoid" id="F0ZRD9"/>
<evidence type="ECO:0000313" key="10">
    <source>
        <dbReference type="EMBL" id="EGC33497.1"/>
    </source>
</evidence>
<dbReference type="GO" id="GO:0006457">
    <property type="term" value="P:protein folding"/>
    <property type="evidence" value="ECO:0000318"/>
    <property type="project" value="GO_Central"/>
</dbReference>
<evidence type="ECO:0000256" key="7">
    <source>
        <dbReference type="ARBA" id="ARBA00023186"/>
    </source>
</evidence>
<comment type="subunit">
    <text evidence="9">Supercomplex made of cofactors A to E. Cofactors A and D function by capturing and stabilizing tubulin in a quasi-native conformation. Cofactor E binds to the cofactor D-tubulin complex; interaction with cofactor C then causes the release of tubulin polypeptides that are committed to the native state.</text>
</comment>
<evidence type="ECO:0000256" key="9">
    <source>
        <dbReference type="RuleBase" id="RU364030"/>
    </source>
</evidence>
<keyword evidence="8 9" id="KW-0206">Cytoskeleton</keyword>
<keyword evidence="5 9" id="KW-0963">Cytoplasm</keyword>
<protein>
    <recommendedName>
        <fullName evidence="4 9">Tubulin-specific chaperone A</fullName>
    </recommendedName>
</protein>
<dbReference type="GO" id="GO:0015630">
    <property type="term" value="C:microtubule cytoskeleton"/>
    <property type="evidence" value="ECO:0000318"/>
    <property type="project" value="GO_Central"/>
</dbReference>
<accession>F0ZRD9</accession>
<dbReference type="InterPro" id="IPR004226">
    <property type="entry name" value="TBCA"/>
</dbReference>
<dbReference type="STRING" id="5786.F0ZRD9"/>
<dbReference type="RefSeq" id="XP_003289971.1">
    <property type="nucleotide sequence ID" value="XM_003289923.1"/>
</dbReference>
<dbReference type="OrthoDB" id="296187at2759"/>
<organism evidence="10 11">
    <name type="scientific">Dictyostelium purpureum</name>
    <name type="common">Slime mold</name>
    <dbReference type="NCBI Taxonomy" id="5786"/>
    <lineage>
        <taxon>Eukaryota</taxon>
        <taxon>Amoebozoa</taxon>
        <taxon>Evosea</taxon>
        <taxon>Eumycetozoa</taxon>
        <taxon>Dictyostelia</taxon>
        <taxon>Dictyosteliales</taxon>
        <taxon>Dictyosteliaceae</taxon>
        <taxon>Dictyostelium</taxon>
    </lineage>
</organism>
<reference evidence="11" key="1">
    <citation type="journal article" date="2011" name="Genome Biol.">
        <title>Comparative genomics of the social amoebae Dictyostelium discoideum and Dictyostelium purpureum.</title>
        <authorList>
            <consortium name="US DOE Joint Genome Institute (JGI-PGF)"/>
            <person name="Sucgang R."/>
            <person name="Kuo A."/>
            <person name="Tian X."/>
            <person name="Salerno W."/>
            <person name="Parikh A."/>
            <person name="Feasley C.L."/>
            <person name="Dalin E."/>
            <person name="Tu H."/>
            <person name="Huang E."/>
            <person name="Barry K."/>
            <person name="Lindquist E."/>
            <person name="Shapiro H."/>
            <person name="Bruce D."/>
            <person name="Schmutz J."/>
            <person name="Salamov A."/>
            <person name="Fey P."/>
            <person name="Gaudet P."/>
            <person name="Anjard C."/>
            <person name="Babu M.M."/>
            <person name="Basu S."/>
            <person name="Bushmanova Y."/>
            <person name="van der Wel H."/>
            <person name="Katoh-Kurasawa M."/>
            <person name="Dinh C."/>
            <person name="Coutinho P.M."/>
            <person name="Saito T."/>
            <person name="Elias M."/>
            <person name="Schaap P."/>
            <person name="Kay R.R."/>
            <person name="Henrissat B."/>
            <person name="Eichinger L."/>
            <person name="Rivero F."/>
            <person name="Putnam N.H."/>
            <person name="West C.M."/>
            <person name="Loomis W.F."/>
            <person name="Chisholm R.L."/>
            <person name="Shaulsky G."/>
            <person name="Strassmann J.E."/>
            <person name="Queller D.C."/>
            <person name="Kuspa A."/>
            <person name="Grigoriev I.V."/>
        </authorList>
    </citation>
    <scope>NUCLEOTIDE SEQUENCE [LARGE SCALE GENOMIC DNA]</scope>
    <source>
        <strain evidence="11">QSDP1</strain>
    </source>
</reference>
<name>F0ZRD9_DICPU</name>
<dbReference type="InterPro" id="IPR036126">
    <property type="entry name" value="TBCA_sf"/>
</dbReference>
<dbReference type="GO" id="GO:0048487">
    <property type="term" value="F:beta-tubulin binding"/>
    <property type="evidence" value="ECO:0007669"/>
    <property type="project" value="InterPro"/>
</dbReference>
<gene>
    <name evidence="10" type="ORF">DICPUDRAFT_80741</name>
</gene>
<dbReference type="EMBL" id="GL871139">
    <property type="protein sequence ID" value="EGC33497.1"/>
    <property type="molecule type" value="Genomic_DNA"/>
</dbReference>
<keyword evidence="7 9" id="KW-0143">Chaperone</keyword>
<dbReference type="FunCoup" id="F0ZRD9">
    <property type="interactions" value="261"/>
</dbReference>
<dbReference type="SUPFAM" id="SSF46988">
    <property type="entry name" value="Tubulin chaperone cofactor A"/>
    <property type="match status" value="1"/>
</dbReference>
<dbReference type="Gene3D" id="1.20.58.90">
    <property type="match status" value="1"/>
</dbReference>
<dbReference type="Proteomes" id="UP000001064">
    <property type="component" value="Unassembled WGS sequence"/>
</dbReference>
<keyword evidence="11" id="KW-1185">Reference proteome</keyword>
<dbReference type="VEuPathDB" id="AmoebaDB:DICPUDRAFT_80741"/>
<dbReference type="GO" id="GO:0007021">
    <property type="term" value="P:tubulin complex assembly"/>
    <property type="evidence" value="ECO:0000318"/>
    <property type="project" value="GO_Central"/>
</dbReference>
<evidence type="ECO:0000256" key="6">
    <source>
        <dbReference type="ARBA" id="ARBA00022701"/>
    </source>
</evidence>
<dbReference type="FunFam" id="1.20.58.90:FF:000010">
    <property type="entry name" value="Tubulin-specific chaperone A"/>
    <property type="match status" value="1"/>
</dbReference>
<dbReference type="OMA" id="DDGSEIW"/>
<dbReference type="PANTHER" id="PTHR21500">
    <property type="entry name" value="TUBULIN-SPECIFIC CHAPERONE A"/>
    <property type="match status" value="1"/>
</dbReference>
<dbReference type="GeneID" id="10504341"/>
<dbReference type="GO" id="GO:0007023">
    <property type="term" value="P:post-chaperonin tubulin folding pathway"/>
    <property type="evidence" value="ECO:0007669"/>
    <property type="project" value="UniProtKB-UniRule"/>
</dbReference>
<evidence type="ECO:0000256" key="4">
    <source>
        <dbReference type="ARBA" id="ARBA00015002"/>
    </source>
</evidence>
<dbReference type="GO" id="GO:0015631">
    <property type="term" value="F:tubulin binding"/>
    <property type="evidence" value="ECO:0000318"/>
    <property type="project" value="GO_Central"/>
</dbReference>
<evidence type="ECO:0000256" key="5">
    <source>
        <dbReference type="ARBA" id="ARBA00022490"/>
    </source>
</evidence>
<dbReference type="PANTHER" id="PTHR21500:SF0">
    <property type="entry name" value="TUBULIN-SPECIFIC CHAPERONE A"/>
    <property type="match status" value="1"/>
</dbReference>